<dbReference type="PANTHER" id="PTHR10653">
    <property type="entry name" value="F-ACTIN-CAPPING PROTEIN SUBUNIT ALPHA"/>
    <property type="match status" value="1"/>
</dbReference>
<dbReference type="AlphaFoldDB" id="A0A7S3QJ47"/>
<dbReference type="GO" id="GO:0008290">
    <property type="term" value="C:F-actin capping protein complex"/>
    <property type="evidence" value="ECO:0007669"/>
    <property type="project" value="UniProtKB-UniRule"/>
</dbReference>
<evidence type="ECO:0000313" key="4">
    <source>
        <dbReference type="EMBL" id="CAE0479127.1"/>
    </source>
</evidence>
<dbReference type="Pfam" id="PF01267">
    <property type="entry name" value="F-actin_cap_A"/>
    <property type="match status" value="1"/>
</dbReference>
<name>A0A7S3QJ47_9STRA</name>
<dbReference type="SUPFAM" id="SSF90096">
    <property type="entry name" value="Subunits of heterodimeric actin filament capping protein Capz"/>
    <property type="match status" value="1"/>
</dbReference>
<dbReference type="InterPro" id="IPR002189">
    <property type="entry name" value="CapZ_alpha"/>
</dbReference>
<comment type="function">
    <text evidence="3">F-actin-capping proteins bind in a Ca(2+)-independent manner to the fast growing ends of actin filaments (barbed end) thereby blocking the exchange of subunits at these ends. Unlike other capping proteins (such as gelsolin and severin), these proteins do not sever actin filaments.</text>
</comment>
<sequence length="246" mass="27840">MSNSSTADDLRIAKHLLLSSPPGQFDLILSDVSEILQSPLTSKWKEDCLIEYNQRTGCRALCGVASTDTDNDGEYGEEIKRYLRDYYSSHGVKSHYIIDTNENKKTTNILLHAERVQLQHYHAGSWSARYTIEKDADSATSPSIVISGKITLHAHTFENGNVQIRSTADLAPMTLPSASPLAVLQQIQSWEEEGVMKRLEKVYEDMSSEILKKLRRTMPITRTRFDWNESGHRGIRELGSQVQTRI</sequence>
<dbReference type="GO" id="GO:0030863">
    <property type="term" value="C:cortical cytoskeleton"/>
    <property type="evidence" value="ECO:0007669"/>
    <property type="project" value="TreeGrafter"/>
</dbReference>
<comment type="subunit">
    <text evidence="3">Heterodimer of an alpha and a beta subunit.</text>
</comment>
<evidence type="ECO:0000256" key="1">
    <source>
        <dbReference type="ARBA" id="ARBA00022467"/>
    </source>
</evidence>
<gene>
    <name evidence="4" type="ORF">CDEB00056_LOCUS23981</name>
</gene>
<dbReference type="GO" id="GO:0051016">
    <property type="term" value="P:barbed-end actin filament capping"/>
    <property type="evidence" value="ECO:0007669"/>
    <property type="project" value="UniProtKB-UniRule"/>
</dbReference>
<keyword evidence="2 3" id="KW-0009">Actin-binding</keyword>
<evidence type="ECO:0000256" key="3">
    <source>
        <dbReference type="RuleBase" id="RU365077"/>
    </source>
</evidence>
<dbReference type="Gene3D" id="3.90.1150.210">
    <property type="entry name" value="F-actin capping protein, beta subunit"/>
    <property type="match status" value="1"/>
</dbReference>
<reference evidence="4" key="1">
    <citation type="submission" date="2021-01" db="EMBL/GenBank/DDBJ databases">
        <authorList>
            <person name="Corre E."/>
            <person name="Pelletier E."/>
            <person name="Niang G."/>
            <person name="Scheremetjew M."/>
            <person name="Finn R."/>
            <person name="Kale V."/>
            <person name="Holt S."/>
            <person name="Cochrane G."/>
            <person name="Meng A."/>
            <person name="Brown T."/>
            <person name="Cohen L."/>
        </authorList>
    </citation>
    <scope>NUCLEOTIDE SEQUENCE</scope>
    <source>
        <strain evidence="4">MM31A-1</strain>
    </source>
</reference>
<dbReference type="GO" id="GO:0030036">
    <property type="term" value="P:actin cytoskeleton organization"/>
    <property type="evidence" value="ECO:0007669"/>
    <property type="project" value="TreeGrafter"/>
</dbReference>
<protein>
    <recommendedName>
        <fullName evidence="3">F-actin-capping protein subunit alpha</fullName>
    </recommendedName>
</protein>
<dbReference type="InterPro" id="IPR037282">
    <property type="entry name" value="CapZ_alpha/beta"/>
</dbReference>
<proteinExistence type="inferred from homology"/>
<evidence type="ECO:0000256" key="2">
    <source>
        <dbReference type="ARBA" id="ARBA00023203"/>
    </source>
</evidence>
<dbReference type="GO" id="GO:0051015">
    <property type="term" value="F:actin filament binding"/>
    <property type="evidence" value="ECO:0007669"/>
    <property type="project" value="TreeGrafter"/>
</dbReference>
<comment type="similarity">
    <text evidence="3">Belongs to the F-actin-capping protein alpha subunit family.</text>
</comment>
<dbReference type="InterPro" id="IPR042276">
    <property type="entry name" value="CapZ_alpha/beta_2"/>
</dbReference>
<dbReference type="EMBL" id="HBIO01031290">
    <property type="protein sequence ID" value="CAE0479127.1"/>
    <property type="molecule type" value="Transcribed_RNA"/>
</dbReference>
<dbReference type="PANTHER" id="PTHR10653:SF0">
    <property type="entry name" value="F-ACTIN-CAPPING PROTEIN SUBUNIT ALPHA"/>
    <property type="match status" value="1"/>
</dbReference>
<keyword evidence="1 3" id="KW-0117">Actin capping</keyword>
<organism evidence="4">
    <name type="scientific">Chaetoceros debilis</name>
    <dbReference type="NCBI Taxonomy" id="122233"/>
    <lineage>
        <taxon>Eukaryota</taxon>
        <taxon>Sar</taxon>
        <taxon>Stramenopiles</taxon>
        <taxon>Ochrophyta</taxon>
        <taxon>Bacillariophyta</taxon>
        <taxon>Coscinodiscophyceae</taxon>
        <taxon>Chaetocerotophycidae</taxon>
        <taxon>Chaetocerotales</taxon>
        <taxon>Chaetocerotaceae</taxon>
        <taxon>Chaetoceros</taxon>
    </lineage>
</organism>
<accession>A0A7S3QJ47</accession>